<dbReference type="KEGG" id="pco:PHACADRAFT_257577"/>
<dbReference type="InParanoid" id="K5VRA4"/>
<dbReference type="Gene3D" id="3.40.630.30">
    <property type="match status" value="1"/>
</dbReference>
<dbReference type="SUPFAM" id="SSF55729">
    <property type="entry name" value="Acyl-CoA N-acyltransferases (Nat)"/>
    <property type="match status" value="1"/>
</dbReference>
<dbReference type="GeneID" id="18916890"/>
<accession>K5VRA4</accession>
<evidence type="ECO:0000313" key="2">
    <source>
        <dbReference type="EMBL" id="EKM54008.1"/>
    </source>
</evidence>
<dbReference type="HOGENOM" id="CLU_1876166_0_0_1"/>
<keyword evidence="3" id="KW-1185">Reference proteome</keyword>
<sequence length="136" mass="15523">MNTEEQRAAGFDQFIEMLDSETRHWWLKEFSEAFKVADAAYGKDGRLNSWYANCILTDPPHQGKRYGTLMVQAGLKRAAEDRTIAALATYDKPLVDWYVHLGFKPIATADIKGPRIDPQVGFNATWFTCDDPERHV</sequence>
<reference evidence="2 3" key="1">
    <citation type="journal article" date="2012" name="BMC Genomics">
        <title>Comparative genomics of the white-rot fungi, Phanerochaete carnosa and P. chrysosporium, to elucidate the genetic basis of the distinct wood types they colonize.</title>
        <authorList>
            <person name="Suzuki H."/>
            <person name="MacDonald J."/>
            <person name="Syed K."/>
            <person name="Salamov A."/>
            <person name="Hori C."/>
            <person name="Aerts A."/>
            <person name="Henrissat B."/>
            <person name="Wiebenga A."/>
            <person name="vanKuyk P.A."/>
            <person name="Barry K."/>
            <person name="Lindquist E."/>
            <person name="LaButti K."/>
            <person name="Lapidus A."/>
            <person name="Lucas S."/>
            <person name="Coutinho P."/>
            <person name="Gong Y."/>
            <person name="Samejima M."/>
            <person name="Mahadevan R."/>
            <person name="Abou-Zaid M."/>
            <person name="de Vries R.P."/>
            <person name="Igarashi K."/>
            <person name="Yadav J.S."/>
            <person name="Grigoriev I.V."/>
            <person name="Master E.R."/>
        </authorList>
    </citation>
    <scope>NUCLEOTIDE SEQUENCE [LARGE SCALE GENOMIC DNA]</scope>
    <source>
        <strain evidence="2 3">HHB-10118-sp</strain>
    </source>
</reference>
<protein>
    <recommendedName>
        <fullName evidence="1">N-acetyltransferase domain-containing protein</fullName>
    </recommendedName>
</protein>
<dbReference type="GO" id="GO:0016747">
    <property type="term" value="F:acyltransferase activity, transferring groups other than amino-acyl groups"/>
    <property type="evidence" value="ECO:0007669"/>
    <property type="project" value="InterPro"/>
</dbReference>
<dbReference type="PROSITE" id="PS51186">
    <property type="entry name" value="GNAT"/>
    <property type="match status" value="1"/>
</dbReference>
<dbReference type="OrthoDB" id="2744543at2759"/>
<dbReference type="AlphaFoldDB" id="K5VRA4"/>
<gene>
    <name evidence="2" type="ORF">PHACADRAFT_257577</name>
</gene>
<dbReference type="Proteomes" id="UP000008370">
    <property type="component" value="Unassembled WGS sequence"/>
</dbReference>
<dbReference type="RefSeq" id="XP_007396715.1">
    <property type="nucleotide sequence ID" value="XM_007396653.1"/>
</dbReference>
<name>K5VRA4_PHACS</name>
<evidence type="ECO:0000313" key="3">
    <source>
        <dbReference type="Proteomes" id="UP000008370"/>
    </source>
</evidence>
<organism evidence="2 3">
    <name type="scientific">Phanerochaete carnosa (strain HHB-10118-sp)</name>
    <name type="common">White-rot fungus</name>
    <name type="synonym">Peniophora carnosa</name>
    <dbReference type="NCBI Taxonomy" id="650164"/>
    <lineage>
        <taxon>Eukaryota</taxon>
        <taxon>Fungi</taxon>
        <taxon>Dikarya</taxon>
        <taxon>Basidiomycota</taxon>
        <taxon>Agaricomycotina</taxon>
        <taxon>Agaricomycetes</taxon>
        <taxon>Polyporales</taxon>
        <taxon>Phanerochaetaceae</taxon>
        <taxon>Phanerochaete</taxon>
    </lineage>
</organism>
<dbReference type="Pfam" id="PF00583">
    <property type="entry name" value="Acetyltransf_1"/>
    <property type="match status" value="1"/>
</dbReference>
<proteinExistence type="predicted"/>
<dbReference type="InterPro" id="IPR016181">
    <property type="entry name" value="Acyl_CoA_acyltransferase"/>
</dbReference>
<feature type="domain" description="N-acetyltransferase" evidence="1">
    <location>
        <begin position="1"/>
        <end position="132"/>
    </location>
</feature>
<dbReference type="InterPro" id="IPR000182">
    <property type="entry name" value="GNAT_dom"/>
</dbReference>
<dbReference type="EMBL" id="JH930473">
    <property type="protein sequence ID" value="EKM54008.1"/>
    <property type="molecule type" value="Genomic_DNA"/>
</dbReference>
<evidence type="ECO:0000259" key="1">
    <source>
        <dbReference type="PROSITE" id="PS51186"/>
    </source>
</evidence>